<evidence type="ECO:0000313" key="2">
    <source>
        <dbReference type="Proteomes" id="UP000789759"/>
    </source>
</evidence>
<sequence>IDEVGVTKEADDDVDVTKADVDVNATKANTLDVTSSQFRKW</sequence>
<feature type="non-terminal residue" evidence="1">
    <location>
        <position position="1"/>
    </location>
</feature>
<dbReference type="AlphaFoldDB" id="A0A9N9PDL5"/>
<organism evidence="1 2">
    <name type="scientific">Cetraspora pellucida</name>
    <dbReference type="NCBI Taxonomy" id="1433469"/>
    <lineage>
        <taxon>Eukaryota</taxon>
        <taxon>Fungi</taxon>
        <taxon>Fungi incertae sedis</taxon>
        <taxon>Mucoromycota</taxon>
        <taxon>Glomeromycotina</taxon>
        <taxon>Glomeromycetes</taxon>
        <taxon>Diversisporales</taxon>
        <taxon>Gigasporaceae</taxon>
        <taxon>Cetraspora</taxon>
    </lineage>
</organism>
<name>A0A9N9PDL5_9GLOM</name>
<proteinExistence type="predicted"/>
<protein>
    <submittedName>
        <fullName evidence="1">13508_t:CDS:1</fullName>
    </submittedName>
</protein>
<evidence type="ECO:0000313" key="1">
    <source>
        <dbReference type="EMBL" id="CAG8810326.1"/>
    </source>
</evidence>
<comment type="caution">
    <text evidence="1">The sequence shown here is derived from an EMBL/GenBank/DDBJ whole genome shotgun (WGS) entry which is preliminary data.</text>
</comment>
<keyword evidence="2" id="KW-1185">Reference proteome</keyword>
<feature type="non-terminal residue" evidence="1">
    <location>
        <position position="41"/>
    </location>
</feature>
<accession>A0A9N9PDL5</accession>
<gene>
    <name evidence="1" type="ORF">CPELLU_LOCUS18572</name>
</gene>
<dbReference type="Proteomes" id="UP000789759">
    <property type="component" value="Unassembled WGS sequence"/>
</dbReference>
<reference evidence="1" key="1">
    <citation type="submission" date="2021-06" db="EMBL/GenBank/DDBJ databases">
        <authorList>
            <person name="Kallberg Y."/>
            <person name="Tangrot J."/>
            <person name="Rosling A."/>
        </authorList>
    </citation>
    <scope>NUCLEOTIDE SEQUENCE</scope>
    <source>
        <strain evidence="1">FL966</strain>
    </source>
</reference>
<dbReference type="EMBL" id="CAJVQA010037853">
    <property type="protein sequence ID" value="CAG8810326.1"/>
    <property type="molecule type" value="Genomic_DNA"/>
</dbReference>